<evidence type="ECO:0000256" key="3">
    <source>
        <dbReference type="ARBA" id="ARBA00023186"/>
    </source>
</evidence>
<keyword evidence="7" id="KW-1185">Reference proteome</keyword>
<dbReference type="PROSITE" id="PS50245">
    <property type="entry name" value="CAP_GLY_2"/>
    <property type="match status" value="1"/>
</dbReference>
<dbReference type="CDD" id="cd01789">
    <property type="entry name" value="Ubl_TBCB"/>
    <property type="match status" value="1"/>
</dbReference>
<proteinExistence type="inferred from homology"/>
<sequence length="248" mass="28228">MASIEVHSGSILHVAVSSSVTSFVSERRFDKSLAVGEVMQKLELITGSMSQYMELEVYSEDNKFLFKLDDRERMIGSYQIDDGMRINVVDKNPQGAESFTDISKVEKYEMSSKDYDSRGDTVRSFLKRKKLGKFDPQEQNAQKEVEKERLAEDADALTRVKVGLRCQVSVPGQMLRRGAVRYVGYTEFKPHVWVGVQYDEPYGKNNGTVQGKSYFECTDKYGAFVRPKHVQCGDFPEEGFDDSDPDEM</sequence>
<feature type="domain" description="CAP-Gly" evidence="5">
    <location>
        <begin position="184"/>
        <end position="226"/>
    </location>
</feature>
<evidence type="ECO:0000313" key="7">
    <source>
        <dbReference type="Proteomes" id="UP001642483"/>
    </source>
</evidence>
<dbReference type="EMBL" id="CAWYQH010000108">
    <property type="protein sequence ID" value="CAK8688081.1"/>
    <property type="molecule type" value="Genomic_DNA"/>
</dbReference>
<dbReference type="Pfam" id="PF14560">
    <property type="entry name" value="Ubiquitin_2"/>
    <property type="match status" value="1"/>
</dbReference>
<evidence type="ECO:0000256" key="2">
    <source>
        <dbReference type="ARBA" id="ARBA00022490"/>
    </source>
</evidence>
<dbReference type="PANTHER" id="PTHR18916">
    <property type="entry name" value="DYNACTIN 1-RELATED MICROTUBULE-BINDING"/>
    <property type="match status" value="1"/>
</dbReference>
<keyword evidence="3" id="KW-0143">Chaperone</keyword>
<organism evidence="6 7">
    <name type="scientific">Clavelina lepadiformis</name>
    <name type="common">Light-bulb sea squirt</name>
    <name type="synonym">Ascidia lepadiformis</name>
    <dbReference type="NCBI Taxonomy" id="159417"/>
    <lineage>
        <taxon>Eukaryota</taxon>
        <taxon>Metazoa</taxon>
        <taxon>Chordata</taxon>
        <taxon>Tunicata</taxon>
        <taxon>Ascidiacea</taxon>
        <taxon>Aplousobranchia</taxon>
        <taxon>Clavelinidae</taxon>
        <taxon>Clavelina</taxon>
    </lineage>
</organism>
<dbReference type="Pfam" id="PF01302">
    <property type="entry name" value="CAP_GLY"/>
    <property type="match status" value="1"/>
</dbReference>
<keyword evidence="2" id="KW-0963">Cytoplasm</keyword>
<dbReference type="PROSITE" id="PS00845">
    <property type="entry name" value="CAP_GLY_1"/>
    <property type="match status" value="1"/>
</dbReference>
<dbReference type="Gene3D" id="2.30.30.190">
    <property type="entry name" value="CAP Gly-rich-like domain"/>
    <property type="match status" value="1"/>
</dbReference>
<dbReference type="InterPro" id="IPR000938">
    <property type="entry name" value="CAP-Gly_domain"/>
</dbReference>
<dbReference type="InterPro" id="IPR045172">
    <property type="entry name" value="TBCB_Ubl"/>
</dbReference>
<dbReference type="SMART" id="SM01052">
    <property type="entry name" value="CAP_GLY"/>
    <property type="match status" value="1"/>
</dbReference>
<dbReference type="InterPro" id="IPR029071">
    <property type="entry name" value="Ubiquitin-like_domsf"/>
</dbReference>
<comment type="subcellular location">
    <subcellularLocation>
        <location evidence="1">Cytoplasm</location>
    </subcellularLocation>
</comment>
<comment type="similarity">
    <text evidence="4">Belongs to the TBCB family.</text>
</comment>
<dbReference type="Gene3D" id="3.10.20.90">
    <property type="entry name" value="Phosphatidylinositol 3-kinase Catalytic Subunit, Chain A, domain 1"/>
    <property type="match status" value="1"/>
</dbReference>
<reference evidence="6 7" key="1">
    <citation type="submission" date="2024-02" db="EMBL/GenBank/DDBJ databases">
        <authorList>
            <person name="Daric V."/>
            <person name="Darras S."/>
        </authorList>
    </citation>
    <scope>NUCLEOTIDE SEQUENCE [LARGE SCALE GENOMIC DNA]</scope>
</reference>
<dbReference type="PANTHER" id="PTHR18916:SF85">
    <property type="entry name" value="TUBULIN-FOLDING COFACTOR B"/>
    <property type="match status" value="1"/>
</dbReference>
<accession>A0ABP0GB73</accession>
<dbReference type="InterPro" id="IPR000626">
    <property type="entry name" value="Ubiquitin-like_dom"/>
</dbReference>
<dbReference type="SUPFAM" id="SSF54236">
    <property type="entry name" value="Ubiquitin-like"/>
    <property type="match status" value="1"/>
</dbReference>
<name>A0ABP0GB73_CLALP</name>
<evidence type="ECO:0000259" key="5">
    <source>
        <dbReference type="PROSITE" id="PS50245"/>
    </source>
</evidence>
<evidence type="ECO:0000313" key="6">
    <source>
        <dbReference type="EMBL" id="CAK8688081.1"/>
    </source>
</evidence>
<dbReference type="Proteomes" id="UP001642483">
    <property type="component" value="Unassembled WGS sequence"/>
</dbReference>
<dbReference type="InterPro" id="IPR036859">
    <property type="entry name" value="CAP-Gly_dom_sf"/>
</dbReference>
<evidence type="ECO:0000256" key="4">
    <source>
        <dbReference type="ARBA" id="ARBA00025779"/>
    </source>
</evidence>
<dbReference type="SUPFAM" id="SSF74924">
    <property type="entry name" value="Cap-Gly domain"/>
    <property type="match status" value="1"/>
</dbReference>
<protein>
    <recommendedName>
        <fullName evidence="5">CAP-Gly domain-containing protein</fullName>
    </recommendedName>
</protein>
<comment type="caution">
    <text evidence="6">The sequence shown here is derived from an EMBL/GenBank/DDBJ whole genome shotgun (WGS) entry which is preliminary data.</text>
</comment>
<gene>
    <name evidence="6" type="ORF">CVLEPA_LOCUS20116</name>
</gene>
<evidence type="ECO:0000256" key="1">
    <source>
        <dbReference type="ARBA" id="ARBA00004496"/>
    </source>
</evidence>